<dbReference type="AlphaFoldDB" id="D0LIR6"/>
<reference evidence="6 7" key="1">
    <citation type="journal article" date="2010" name="Stand. Genomic Sci.">
        <title>Complete genome sequence of Haliangium ochraceum type strain (SMP-2).</title>
        <authorList>
            <consortium name="US DOE Joint Genome Institute (JGI-PGF)"/>
            <person name="Ivanova N."/>
            <person name="Daum C."/>
            <person name="Lang E."/>
            <person name="Abt B."/>
            <person name="Kopitz M."/>
            <person name="Saunders E."/>
            <person name="Lapidus A."/>
            <person name="Lucas S."/>
            <person name="Glavina Del Rio T."/>
            <person name="Nolan M."/>
            <person name="Tice H."/>
            <person name="Copeland A."/>
            <person name="Cheng J.F."/>
            <person name="Chen F."/>
            <person name="Bruce D."/>
            <person name="Goodwin L."/>
            <person name="Pitluck S."/>
            <person name="Mavromatis K."/>
            <person name="Pati A."/>
            <person name="Mikhailova N."/>
            <person name="Chen A."/>
            <person name="Palaniappan K."/>
            <person name="Land M."/>
            <person name="Hauser L."/>
            <person name="Chang Y.J."/>
            <person name="Jeffries C.D."/>
            <person name="Detter J.C."/>
            <person name="Brettin T."/>
            <person name="Rohde M."/>
            <person name="Goker M."/>
            <person name="Bristow J."/>
            <person name="Markowitz V."/>
            <person name="Eisen J.A."/>
            <person name="Hugenholtz P."/>
            <person name="Kyrpides N.C."/>
            <person name="Klenk H.P."/>
        </authorList>
    </citation>
    <scope>NUCLEOTIDE SEQUENCE [LARGE SCALE GENOMIC DNA]</scope>
    <source>
        <strain evidence="7">DSM 14365 / CIP 107738 / JCM 11303 / AJ 13395 / SMP-2</strain>
    </source>
</reference>
<keyword evidence="2 4" id="KW-0238">DNA-binding</keyword>
<dbReference type="eggNOG" id="COG1309">
    <property type="taxonomic scope" value="Bacteria"/>
</dbReference>
<accession>D0LIR6</accession>
<dbReference type="Proteomes" id="UP000001880">
    <property type="component" value="Chromosome"/>
</dbReference>
<dbReference type="OrthoDB" id="9812484at2"/>
<evidence type="ECO:0000256" key="4">
    <source>
        <dbReference type="PROSITE-ProRule" id="PRU00335"/>
    </source>
</evidence>
<evidence type="ECO:0000256" key="1">
    <source>
        <dbReference type="ARBA" id="ARBA00023015"/>
    </source>
</evidence>
<dbReference type="InterPro" id="IPR009057">
    <property type="entry name" value="Homeodomain-like_sf"/>
</dbReference>
<organism evidence="6 7">
    <name type="scientific">Haliangium ochraceum (strain DSM 14365 / JCM 11303 / SMP-2)</name>
    <dbReference type="NCBI Taxonomy" id="502025"/>
    <lineage>
        <taxon>Bacteria</taxon>
        <taxon>Pseudomonadati</taxon>
        <taxon>Myxococcota</taxon>
        <taxon>Polyangia</taxon>
        <taxon>Haliangiales</taxon>
        <taxon>Kofleriaceae</taxon>
        <taxon>Haliangium</taxon>
    </lineage>
</organism>
<dbReference type="GO" id="GO:0003700">
    <property type="term" value="F:DNA-binding transcription factor activity"/>
    <property type="evidence" value="ECO:0007669"/>
    <property type="project" value="TreeGrafter"/>
</dbReference>
<dbReference type="PROSITE" id="PS50977">
    <property type="entry name" value="HTH_TETR_2"/>
    <property type="match status" value="1"/>
</dbReference>
<evidence type="ECO:0000256" key="2">
    <source>
        <dbReference type="ARBA" id="ARBA00023125"/>
    </source>
</evidence>
<sequence length="210" mass="23724">MAPARDPSRRRRILDVAREHFRQYGFVRARLDDIAAGAGCSKGALYLEFANKETLMRCVADELFGAIRTRYEDEVLTIASPLARIGATLRLMFDLMLSEPLFQRLLSDDPELRMLRDQPEVEAAAANAEFARIQAWIDEGIELGEIRPDVDRDAMPHVLALLKFAPHHLRLATLGRFDERRTLDALADNFVAGLAARPPARTRRKGSDRD</sequence>
<dbReference type="GO" id="GO:0000976">
    <property type="term" value="F:transcription cis-regulatory region binding"/>
    <property type="evidence" value="ECO:0007669"/>
    <property type="project" value="TreeGrafter"/>
</dbReference>
<dbReference type="EMBL" id="CP001804">
    <property type="protein sequence ID" value="ACY12945.1"/>
    <property type="molecule type" value="Genomic_DNA"/>
</dbReference>
<feature type="domain" description="HTH tetR-type" evidence="5">
    <location>
        <begin position="7"/>
        <end position="67"/>
    </location>
</feature>
<dbReference type="SUPFAM" id="SSF46689">
    <property type="entry name" value="Homeodomain-like"/>
    <property type="match status" value="1"/>
</dbReference>
<proteinExistence type="predicted"/>
<dbReference type="KEGG" id="hoh:Hoch_0304"/>
<dbReference type="HOGENOM" id="CLU_069356_3_0_7"/>
<dbReference type="InterPro" id="IPR036271">
    <property type="entry name" value="Tet_transcr_reg_TetR-rel_C_sf"/>
</dbReference>
<protein>
    <submittedName>
        <fullName evidence="6">Transcriptional regulator, TetR family</fullName>
    </submittedName>
</protein>
<feature type="DNA-binding region" description="H-T-H motif" evidence="4">
    <location>
        <begin position="30"/>
        <end position="49"/>
    </location>
</feature>
<evidence type="ECO:0000259" key="5">
    <source>
        <dbReference type="PROSITE" id="PS50977"/>
    </source>
</evidence>
<keyword evidence="3" id="KW-0804">Transcription</keyword>
<dbReference type="STRING" id="502025.Hoch_0304"/>
<dbReference type="Gene3D" id="1.10.10.60">
    <property type="entry name" value="Homeodomain-like"/>
    <property type="match status" value="1"/>
</dbReference>
<name>D0LIR6_HALO1</name>
<evidence type="ECO:0000313" key="7">
    <source>
        <dbReference type="Proteomes" id="UP000001880"/>
    </source>
</evidence>
<evidence type="ECO:0000256" key="3">
    <source>
        <dbReference type="ARBA" id="ARBA00023163"/>
    </source>
</evidence>
<dbReference type="PANTHER" id="PTHR30055">
    <property type="entry name" value="HTH-TYPE TRANSCRIPTIONAL REGULATOR RUTR"/>
    <property type="match status" value="1"/>
</dbReference>
<dbReference type="Gene3D" id="1.10.357.10">
    <property type="entry name" value="Tetracycline Repressor, domain 2"/>
    <property type="match status" value="1"/>
</dbReference>
<dbReference type="RefSeq" id="WP_012825572.1">
    <property type="nucleotide sequence ID" value="NC_013440.1"/>
</dbReference>
<dbReference type="SUPFAM" id="SSF48498">
    <property type="entry name" value="Tetracyclin repressor-like, C-terminal domain"/>
    <property type="match status" value="1"/>
</dbReference>
<dbReference type="Pfam" id="PF00440">
    <property type="entry name" value="TetR_N"/>
    <property type="match status" value="1"/>
</dbReference>
<keyword evidence="1" id="KW-0805">Transcription regulation</keyword>
<dbReference type="PRINTS" id="PR00455">
    <property type="entry name" value="HTHTETR"/>
</dbReference>
<dbReference type="InterPro" id="IPR050109">
    <property type="entry name" value="HTH-type_TetR-like_transc_reg"/>
</dbReference>
<gene>
    <name evidence="6" type="ordered locus">Hoch_0304</name>
</gene>
<evidence type="ECO:0000313" key="6">
    <source>
        <dbReference type="EMBL" id="ACY12945.1"/>
    </source>
</evidence>
<dbReference type="PANTHER" id="PTHR30055:SF234">
    <property type="entry name" value="HTH-TYPE TRANSCRIPTIONAL REGULATOR BETI"/>
    <property type="match status" value="1"/>
</dbReference>
<keyword evidence="7" id="KW-1185">Reference proteome</keyword>
<dbReference type="InterPro" id="IPR001647">
    <property type="entry name" value="HTH_TetR"/>
</dbReference>